<reference evidence="2" key="1">
    <citation type="journal article" date="2011" name="Nat. Biotechnol.">
        <title>The genomic sequence of the Chinese hamster ovary (CHO)-K1 cell line.</title>
        <authorList>
            <person name="Xu X."/>
            <person name="Nagarajan H."/>
            <person name="Lewis N.E."/>
            <person name="Pan S."/>
            <person name="Cai Z."/>
            <person name="Liu X."/>
            <person name="Chen W."/>
            <person name="Xie M."/>
            <person name="Wang W."/>
            <person name="Hammond S."/>
            <person name="Andersen M.R."/>
            <person name="Neff N."/>
            <person name="Passarelli B."/>
            <person name="Koh W."/>
            <person name="Fan H.C."/>
            <person name="Wang J."/>
            <person name="Gui Y."/>
            <person name="Lee K.H."/>
            <person name="Betenbaugh M.J."/>
            <person name="Quake S.R."/>
            <person name="Famili I."/>
            <person name="Palsson B.O."/>
            <person name="Wang J."/>
        </authorList>
    </citation>
    <scope>NUCLEOTIDE SEQUENCE [LARGE SCALE GENOMIC DNA]</scope>
    <source>
        <strain evidence="2">CHO K1 cell line</strain>
    </source>
</reference>
<evidence type="ECO:0000313" key="2">
    <source>
        <dbReference type="Proteomes" id="UP000001075"/>
    </source>
</evidence>
<proteinExistence type="predicted"/>
<dbReference type="Proteomes" id="UP000001075">
    <property type="component" value="Unassembled WGS sequence"/>
</dbReference>
<name>G3GYM5_CRIGR</name>
<dbReference type="AlphaFoldDB" id="G3GYM5"/>
<gene>
    <name evidence="1" type="ORF">I79_002930</name>
</gene>
<sequence>MTQKQLHHWEAHPITCNDSQKLSRCERALGSTTAQSSAPAVYCFCNSAEGPS</sequence>
<organism evidence="1 2">
    <name type="scientific">Cricetulus griseus</name>
    <name type="common">Chinese hamster</name>
    <name type="synonym">Cricetulus barabensis griseus</name>
    <dbReference type="NCBI Taxonomy" id="10029"/>
    <lineage>
        <taxon>Eukaryota</taxon>
        <taxon>Metazoa</taxon>
        <taxon>Chordata</taxon>
        <taxon>Craniata</taxon>
        <taxon>Vertebrata</taxon>
        <taxon>Euteleostomi</taxon>
        <taxon>Mammalia</taxon>
        <taxon>Eutheria</taxon>
        <taxon>Euarchontoglires</taxon>
        <taxon>Glires</taxon>
        <taxon>Rodentia</taxon>
        <taxon>Myomorpha</taxon>
        <taxon>Muroidea</taxon>
        <taxon>Cricetidae</taxon>
        <taxon>Cricetinae</taxon>
        <taxon>Cricetulus</taxon>
    </lineage>
</organism>
<dbReference type="EMBL" id="JH000068">
    <property type="protein sequence ID" value="EGV94568.1"/>
    <property type="molecule type" value="Genomic_DNA"/>
</dbReference>
<dbReference type="InParanoid" id="G3GYM5"/>
<evidence type="ECO:0000313" key="1">
    <source>
        <dbReference type="EMBL" id="EGV94568.1"/>
    </source>
</evidence>
<accession>G3GYM5</accession>
<protein>
    <submittedName>
        <fullName evidence="1">Uncharacterized protein</fullName>
    </submittedName>
</protein>